<proteinExistence type="predicted"/>
<evidence type="ECO:0000256" key="1">
    <source>
        <dbReference type="SAM" id="MobiDB-lite"/>
    </source>
</evidence>
<evidence type="ECO:0000313" key="2">
    <source>
        <dbReference type="EMBL" id="KAK7487560.1"/>
    </source>
</evidence>
<accession>A0ABD0KK56</accession>
<dbReference type="EMBL" id="JACVVK020000163">
    <property type="protein sequence ID" value="KAK7487560.1"/>
    <property type="molecule type" value="Genomic_DNA"/>
</dbReference>
<name>A0ABD0KK56_9CAEN</name>
<evidence type="ECO:0000313" key="3">
    <source>
        <dbReference type="Proteomes" id="UP001519460"/>
    </source>
</evidence>
<gene>
    <name evidence="2" type="ORF">BaRGS_00021262</name>
</gene>
<feature type="region of interest" description="Disordered" evidence="1">
    <location>
        <begin position="150"/>
        <end position="178"/>
    </location>
</feature>
<feature type="compositionally biased region" description="Basic and acidic residues" evidence="1">
    <location>
        <begin position="163"/>
        <end position="178"/>
    </location>
</feature>
<comment type="caution">
    <text evidence="2">The sequence shown here is derived from an EMBL/GenBank/DDBJ whole genome shotgun (WGS) entry which is preliminary data.</text>
</comment>
<dbReference type="Proteomes" id="UP001519460">
    <property type="component" value="Unassembled WGS sequence"/>
</dbReference>
<sequence length="202" mass="22924">MRVPGLSMAEVRLYPDLGEFYNQGVVEYGSSVDIPITRGQGLLPTAPPPSEPDLDPRHQFALDLNITAPEEPALDYTLEPDYDLDDFNDLNLNDAEKKILNDKVVDFPPQPRDKKDFNAWMTWRKQVNRQLASVILIKRGKQVHLRKSEMNRKPLSKQNVESVVKDAKTGKRGADKAEMTSLPGRPYIMYGIPRVKLSTARH</sequence>
<dbReference type="AlphaFoldDB" id="A0ABD0KK56"/>
<keyword evidence="3" id="KW-1185">Reference proteome</keyword>
<protein>
    <submittedName>
        <fullName evidence="2">Uncharacterized protein</fullName>
    </submittedName>
</protein>
<organism evidence="2 3">
    <name type="scientific">Batillaria attramentaria</name>
    <dbReference type="NCBI Taxonomy" id="370345"/>
    <lineage>
        <taxon>Eukaryota</taxon>
        <taxon>Metazoa</taxon>
        <taxon>Spiralia</taxon>
        <taxon>Lophotrochozoa</taxon>
        <taxon>Mollusca</taxon>
        <taxon>Gastropoda</taxon>
        <taxon>Caenogastropoda</taxon>
        <taxon>Sorbeoconcha</taxon>
        <taxon>Cerithioidea</taxon>
        <taxon>Batillariidae</taxon>
        <taxon>Batillaria</taxon>
    </lineage>
</organism>
<reference evidence="2 3" key="1">
    <citation type="journal article" date="2023" name="Sci. Data">
        <title>Genome assembly of the Korean intertidal mud-creeper Batillaria attramentaria.</title>
        <authorList>
            <person name="Patra A.K."/>
            <person name="Ho P.T."/>
            <person name="Jun S."/>
            <person name="Lee S.J."/>
            <person name="Kim Y."/>
            <person name="Won Y.J."/>
        </authorList>
    </citation>
    <scope>NUCLEOTIDE SEQUENCE [LARGE SCALE GENOMIC DNA]</scope>
    <source>
        <strain evidence="2">Wonlab-2016</strain>
    </source>
</reference>